<dbReference type="EMBL" id="OW240921">
    <property type="protein sequence ID" value="CAH2318796.1"/>
    <property type="molecule type" value="Genomic_DNA"/>
</dbReference>
<organism evidence="1 2">
    <name type="scientific">Pelobates cultripes</name>
    <name type="common">Western spadefoot toad</name>
    <dbReference type="NCBI Taxonomy" id="61616"/>
    <lineage>
        <taxon>Eukaryota</taxon>
        <taxon>Metazoa</taxon>
        <taxon>Chordata</taxon>
        <taxon>Craniata</taxon>
        <taxon>Vertebrata</taxon>
        <taxon>Euteleostomi</taxon>
        <taxon>Amphibia</taxon>
        <taxon>Batrachia</taxon>
        <taxon>Anura</taxon>
        <taxon>Pelobatoidea</taxon>
        <taxon>Pelobatidae</taxon>
        <taxon>Pelobates</taxon>
    </lineage>
</organism>
<sequence length="124" mass="13387">MHVCLGLVGLQFPGPLLSPLTLTGREIMVRCMSRQSPVRWLMTLFMNGSSRPLSLIKVPRSPLLKCPAALPDVKGTLHWCGAGAGSPQLVGCWSIRAFSEWEFEAPVSHPGPLHPPPQVSGDPP</sequence>
<protein>
    <submittedName>
        <fullName evidence="1">Uncharacterized protein</fullName>
    </submittedName>
</protein>
<gene>
    <name evidence="1" type="ORF">PECUL_23A048007</name>
</gene>
<reference evidence="1" key="1">
    <citation type="submission" date="2022-03" db="EMBL/GenBank/DDBJ databases">
        <authorList>
            <person name="Alioto T."/>
            <person name="Alioto T."/>
            <person name="Gomez Garrido J."/>
        </authorList>
    </citation>
    <scope>NUCLEOTIDE SEQUENCE</scope>
</reference>
<dbReference type="AlphaFoldDB" id="A0AAD1WR77"/>
<keyword evidence="2" id="KW-1185">Reference proteome</keyword>
<dbReference type="Proteomes" id="UP001295444">
    <property type="component" value="Chromosome 10"/>
</dbReference>
<proteinExistence type="predicted"/>
<name>A0AAD1WR77_PELCU</name>
<evidence type="ECO:0000313" key="1">
    <source>
        <dbReference type="EMBL" id="CAH2318796.1"/>
    </source>
</evidence>
<evidence type="ECO:0000313" key="2">
    <source>
        <dbReference type="Proteomes" id="UP001295444"/>
    </source>
</evidence>
<accession>A0AAD1WR77</accession>